<reference evidence="2 3" key="1">
    <citation type="submission" date="2016-01" db="EMBL/GenBank/DDBJ databases">
        <title>Highly variable Streptococcus oralis are common among viridans streptococci isolated from primates.</title>
        <authorList>
            <person name="Denapaite D."/>
            <person name="Rieger M."/>
            <person name="Koendgen S."/>
            <person name="Brueckner R."/>
            <person name="Ochigava I."/>
            <person name="Kappeler P."/>
            <person name="Maetz-Rensing K."/>
            <person name="Leendertz F."/>
            <person name="Hakenbeck R."/>
        </authorList>
    </citation>
    <scope>NUCLEOTIDE SEQUENCE [LARGE SCALE GENOMIC DNA]</scope>
    <source>
        <strain evidence="2 3">DD02</strain>
    </source>
</reference>
<protein>
    <submittedName>
        <fullName evidence="2">Uncharacterized protein</fullName>
    </submittedName>
</protein>
<evidence type="ECO:0000256" key="1">
    <source>
        <dbReference type="SAM" id="Phobius"/>
    </source>
</evidence>
<accession>A0A139ML39</accession>
<feature type="transmembrane region" description="Helical" evidence="1">
    <location>
        <begin position="7"/>
        <end position="25"/>
    </location>
</feature>
<keyword evidence="1" id="KW-0812">Transmembrane</keyword>
<proteinExistence type="predicted"/>
<keyword evidence="1" id="KW-0472">Membrane</keyword>
<dbReference type="PATRIC" id="fig|315405.11.peg.2409"/>
<dbReference type="AlphaFoldDB" id="A0A139ML39"/>
<feature type="transmembrane region" description="Helical" evidence="1">
    <location>
        <begin position="31"/>
        <end position="47"/>
    </location>
</feature>
<evidence type="ECO:0000313" key="2">
    <source>
        <dbReference type="EMBL" id="KXT64403.1"/>
    </source>
</evidence>
<keyword evidence="1" id="KW-1133">Transmembrane helix</keyword>
<name>A0A139ML39_9STRE</name>
<comment type="caution">
    <text evidence="2">The sequence shown here is derived from an EMBL/GenBank/DDBJ whole genome shotgun (WGS) entry which is preliminary data.</text>
</comment>
<gene>
    <name evidence="2" type="ORF">SGADD02_02072</name>
</gene>
<dbReference type="RefSeq" id="WP_158527576.1">
    <property type="nucleotide sequence ID" value="NZ_KQ968757.1"/>
</dbReference>
<dbReference type="Proteomes" id="UP000070198">
    <property type="component" value="Unassembled WGS sequence"/>
</dbReference>
<organism evidence="2 3">
    <name type="scientific">Streptococcus gallolyticus</name>
    <dbReference type="NCBI Taxonomy" id="315405"/>
    <lineage>
        <taxon>Bacteria</taxon>
        <taxon>Bacillati</taxon>
        <taxon>Bacillota</taxon>
        <taxon>Bacilli</taxon>
        <taxon>Lactobacillales</taxon>
        <taxon>Streptococcaceae</taxon>
        <taxon>Streptococcus</taxon>
    </lineage>
</organism>
<dbReference type="EMBL" id="LQOF01000411">
    <property type="protein sequence ID" value="KXT64403.1"/>
    <property type="molecule type" value="Genomic_DNA"/>
</dbReference>
<sequence>MKNDNDLVTNLFLFGLLLFGTVLVFFKQIEAAIYTNMLVIAIRVLLLQEDK</sequence>
<evidence type="ECO:0000313" key="3">
    <source>
        <dbReference type="Proteomes" id="UP000070198"/>
    </source>
</evidence>